<comment type="subcellular location">
    <subcellularLocation>
        <location evidence="1">Membrane</location>
        <topology evidence="1">Multi-pass membrane protein</topology>
    </subcellularLocation>
</comment>
<keyword evidence="4" id="KW-0472">Membrane</keyword>
<organism evidence="10 11">
    <name type="scientific">Marinobacter nauticus</name>
    <name type="common">Marinobacter hydrocarbonoclasticus</name>
    <name type="synonym">Marinobacter aquaeolei</name>
    <dbReference type="NCBI Taxonomy" id="2743"/>
    <lineage>
        <taxon>Bacteria</taxon>
        <taxon>Pseudomonadati</taxon>
        <taxon>Pseudomonadota</taxon>
        <taxon>Gammaproteobacteria</taxon>
        <taxon>Pseudomonadales</taxon>
        <taxon>Marinobacteraceae</taxon>
        <taxon>Marinobacter</taxon>
    </lineage>
</organism>
<evidence type="ECO:0000259" key="9">
    <source>
        <dbReference type="PROSITE" id="PS50111"/>
    </source>
</evidence>
<dbReference type="GO" id="GO:0016020">
    <property type="term" value="C:membrane"/>
    <property type="evidence" value="ECO:0007669"/>
    <property type="project" value="UniProtKB-SubCell"/>
</dbReference>
<dbReference type="InterPro" id="IPR004090">
    <property type="entry name" value="Chemotax_Me-accpt_rcpt"/>
</dbReference>
<dbReference type="Pfam" id="PF00015">
    <property type="entry name" value="MCPsignal"/>
    <property type="match status" value="1"/>
</dbReference>
<gene>
    <name evidence="10" type="ORF">DCF82_13030</name>
</gene>
<dbReference type="GO" id="GO:0004888">
    <property type="term" value="F:transmembrane signaling receptor activity"/>
    <property type="evidence" value="ECO:0007669"/>
    <property type="project" value="InterPro"/>
</dbReference>
<evidence type="ECO:0000256" key="3">
    <source>
        <dbReference type="ARBA" id="ARBA00022989"/>
    </source>
</evidence>
<keyword evidence="5 7" id="KW-0807">Transducer</keyword>
<dbReference type="Gene3D" id="1.10.287.950">
    <property type="entry name" value="Methyl-accepting chemotaxis protein"/>
    <property type="match status" value="1"/>
</dbReference>
<evidence type="ECO:0000256" key="5">
    <source>
        <dbReference type="ARBA" id="ARBA00023224"/>
    </source>
</evidence>
<accession>A0A3B8WFF8</accession>
<dbReference type="EMBL" id="DLYI01000169">
    <property type="protein sequence ID" value="HAC28719.1"/>
    <property type="molecule type" value="Genomic_DNA"/>
</dbReference>
<feature type="non-terminal residue" evidence="10">
    <location>
        <position position="103"/>
    </location>
</feature>
<dbReference type="AlphaFoldDB" id="A0A3B8WFF8"/>
<dbReference type="GO" id="GO:0007165">
    <property type="term" value="P:signal transduction"/>
    <property type="evidence" value="ECO:0007669"/>
    <property type="project" value="UniProtKB-KW"/>
</dbReference>
<evidence type="ECO:0000256" key="2">
    <source>
        <dbReference type="ARBA" id="ARBA00022692"/>
    </source>
</evidence>
<evidence type="ECO:0000256" key="6">
    <source>
        <dbReference type="ARBA" id="ARBA00029447"/>
    </source>
</evidence>
<comment type="caution">
    <text evidence="10">The sequence shown here is derived from an EMBL/GenBank/DDBJ whole genome shotgun (WGS) entry which is preliminary data.</text>
</comment>
<keyword evidence="2" id="KW-0812">Transmembrane</keyword>
<sequence>FAVVADEVRTLASRTQESTTEIQAIIERLQQGSRQAVSTINDVSGQVAESSTEFHRADEHFDRINQLLASLQQRALEISGVAEDQSGHASEVSVSVREIADSS</sequence>
<dbReference type="PROSITE" id="PS50111">
    <property type="entry name" value="CHEMOTAXIS_TRANSDUC_2"/>
    <property type="match status" value="1"/>
</dbReference>
<dbReference type="PANTHER" id="PTHR32089:SF119">
    <property type="entry name" value="METHYL-ACCEPTING CHEMOTAXIS PROTEIN CTPL"/>
    <property type="match status" value="1"/>
</dbReference>
<dbReference type="PRINTS" id="PR00260">
    <property type="entry name" value="CHEMTRNSDUCR"/>
</dbReference>
<evidence type="ECO:0000256" key="1">
    <source>
        <dbReference type="ARBA" id="ARBA00004141"/>
    </source>
</evidence>
<evidence type="ECO:0000313" key="10">
    <source>
        <dbReference type="EMBL" id="HAC28719.1"/>
    </source>
</evidence>
<dbReference type="InterPro" id="IPR004089">
    <property type="entry name" value="MCPsignal_dom"/>
</dbReference>
<dbReference type="Proteomes" id="UP000261325">
    <property type="component" value="Unassembled WGS sequence"/>
</dbReference>
<evidence type="ECO:0000256" key="8">
    <source>
        <dbReference type="SAM" id="MobiDB-lite"/>
    </source>
</evidence>
<keyword evidence="3" id="KW-1133">Transmembrane helix</keyword>
<evidence type="ECO:0000256" key="4">
    <source>
        <dbReference type="ARBA" id="ARBA00023136"/>
    </source>
</evidence>
<dbReference type="GO" id="GO:0006935">
    <property type="term" value="P:chemotaxis"/>
    <property type="evidence" value="ECO:0007669"/>
    <property type="project" value="InterPro"/>
</dbReference>
<name>A0A3B8WFF8_MARNT</name>
<evidence type="ECO:0000256" key="7">
    <source>
        <dbReference type="PROSITE-ProRule" id="PRU00284"/>
    </source>
</evidence>
<comment type="similarity">
    <text evidence="6">Belongs to the methyl-accepting chemotaxis (MCP) protein family.</text>
</comment>
<reference evidence="10 11" key="1">
    <citation type="journal article" date="2018" name="Nat. Biotechnol.">
        <title>A standardized bacterial taxonomy based on genome phylogeny substantially revises the tree of life.</title>
        <authorList>
            <person name="Parks D.H."/>
            <person name="Chuvochina M."/>
            <person name="Waite D.W."/>
            <person name="Rinke C."/>
            <person name="Skarshewski A."/>
            <person name="Chaumeil P.A."/>
            <person name="Hugenholtz P."/>
        </authorList>
    </citation>
    <scope>NUCLEOTIDE SEQUENCE [LARGE SCALE GENOMIC DNA]</scope>
    <source>
        <strain evidence="10">UBA9049</strain>
    </source>
</reference>
<proteinExistence type="inferred from homology"/>
<protein>
    <submittedName>
        <fullName evidence="10">Methyl-accepting chemotaxis protein</fullName>
    </submittedName>
</protein>
<evidence type="ECO:0000313" key="11">
    <source>
        <dbReference type="Proteomes" id="UP000261325"/>
    </source>
</evidence>
<feature type="non-terminal residue" evidence="10">
    <location>
        <position position="1"/>
    </location>
</feature>
<feature type="domain" description="Methyl-accepting transducer" evidence="9">
    <location>
        <begin position="1"/>
        <end position="100"/>
    </location>
</feature>
<dbReference type="PANTHER" id="PTHR32089">
    <property type="entry name" value="METHYL-ACCEPTING CHEMOTAXIS PROTEIN MCPB"/>
    <property type="match status" value="1"/>
</dbReference>
<dbReference type="SUPFAM" id="SSF58104">
    <property type="entry name" value="Methyl-accepting chemotaxis protein (MCP) signaling domain"/>
    <property type="match status" value="1"/>
</dbReference>
<feature type="region of interest" description="Disordered" evidence="8">
    <location>
        <begin position="82"/>
        <end position="103"/>
    </location>
</feature>